<dbReference type="Proteomes" id="UP001168972">
    <property type="component" value="Unassembled WGS sequence"/>
</dbReference>
<reference evidence="2" key="1">
    <citation type="journal article" date="2023" name="bioRxiv">
        <title>Scaffold-level genome assemblies of two parasitoid biocontrol wasps reveal the parthenogenesis mechanism and an associated novel virus.</title>
        <authorList>
            <person name="Inwood S."/>
            <person name="Skelly J."/>
            <person name="Guhlin J."/>
            <person name="Harrop T."/>
            <person name="Goldson S."/>
            <person name="Dearden P."/>
        </authorList>
    </citation>
    <scope>NUCLEOTIDE SEQUENCE</scope>
    <source>
        <strain evidence="2">Lincoln</strain>
        <tissue evidence="2">Whole body</tissue>
    </source>
</reference>
<feature type="compositionally biased region" description="Polar residues" evidence="1">
    <location>
        <begin position="39"/>
        <end position="49"/>
    </location>
</feature>
<reference evidence="2" key="2">
    <citation type="submission" date="2023-03" db="EMBL/GenBank/DDBJ databases">
        <authorList>
            <person name="Inwood S.N."/>
            <person name="Skelly J.G."/>
            <person name="Guhlin J."/>
            <person name="Harrop T.W.R."/>
            <person name="Goldson S.G."/>
            <person name="Dearden P.K."/>
        </authorList>
    </citation>
    <scope>NUCLEOTIDE SEQUENCE</scope>
    <source>
        <strain evidence="2">Lincoln</strain>
        <tissue evidence="2">Whole body</tissue>
    </source>
</reference>
<accession>A0AA39G666</accession>
<organism evidence="2 3">
    <name type="scientific">Microctonus hyperodae</name>
    <name type="common">Parasitoid wasp</name>
    <dbReference type="NCBI Taxonomy" id="165561"/>
    <lineage>
        <taxon>Eukaryota</taxon>
        <taxon>Metazoa</taxon>
        <taxon>Ecdysozoa</taxon>
        <taxon>Arthropoda</taxon>
        <taxon>Hexapoda</taxon>
        <taxon>Insecta</taxon>
        <taxon>Pterygota</taxon>
        <taxon>Neoptera</taxon>
        <taxon>Endopterygota</taxon>
        <taxon>Hymenoptera</taxon>
        <taxon>Apocrita</taxon>
        <taxon>Ichneumonoidea</taxon>
        <taxon>Braconidae</taxon>
        <taxon>Euphorinae</taxon>
        <taxon>Microctonus</taxon>
    </lineage>
</organism>
<dbReference type="EMBL" id="JAQQBR010000002">
    <property type="protein sequence ID" value="KAK0181771.1"/>
    <property type="molecule type" value="Genomic_DNA"/>
</dbReference>
<gene>
    <name evidence="2" type="ORF">PV327_004025</name>
</gene>
<keyword evidence="3" id="KW-1185">Reference proteome</keyword>
<comment type="caution">
    <text evidence="2">The sequence shown here is derived from an EMBL/GenBank/DDBJ whole genome shotgun (WGS) entry which is preliminary data.</text>
</comment>
<feature type="compositionally biased region" description="Polar residues" evidence="1">
    <location>
        <begin position="1"/>
        <end position="14"/>
    </location>
</feature>
<sequence>MSQHPSRRPTNNESPFRPASPFISGVSPHLPHASHMPQLPQSSGRSRGPSTPIHHSMSPLTHPGMIQSLSPVSIGMPKSPGMSPVLGFRPPGFIQCPLPRWPSPVSSGNATARPYIPQTLMECRRIGPEPVIYRGPPLPCGPSEYLITPYQAGDYDYIGVPLEPIHSNNEDSGPSTAEIIASQSQDYVDEKLAEYQATIAFLQVI</sequence>
<evidence type="ECO:0000313" key="2">
    <source>
        <dbReference type="EMBL" id="KAK0181771.1"/>
    </source>
</evidence>
<protein>
    <submittedName>
        <fullName evidence="2">Uncharacterized protein</fullName>
    </submittedName>
</protein>
<name>A0AA39G666_MICHY</name>
<feature type="region of interest" description="Disordered" evidence="1">
    <location>
        <begin position="1"/>
        <end position="77"/>
    </location>
</feature>
<evidence type="ECO:0000256" key="1">
    <source>
        <dbReference type="SAM" id="MobiDB-lite"/>
    </source>
</evidence>
<proteinExistence type="predicted"/>
<evidence type="ECO:0000313" key="3">
    <source>
        <dbReference type="Proteomes" id="UP001168972"/>
    </source>
</evidence>
<dbReference type="AlphaFoldDB" id="A0AA39G666"/>